<dbReference type="GO" id="GO:0000502">
    <property type="term" value="C:proteasome complex"/>
    <property type="evidence" value="ECO:0007669"/>
    <property type="project" value="UniProtKB-KW"/>
</dbReference>
<name>A0ABY1VPF8_9ACTO</name>
<dbReference type="InterPro" id="IPR057727">
    <property type="entry name" value="WCX_dom"/>
</dbReference>
<dbReference type="PROSITE" id="PS52050">
    <property type="entry name" value="WYL"/>
    <property type="match status" value="1"/>
</dbReference>
<organism evidence="3 4">
    <name type="scientific">Actinomyces bovis</name>
    <dbReference type="NCBI Taxonomy" id="1658"/>
    <lineage>
        <taxon>Bacteria</taxon>
        <taxon>Bacillati</taxon>
        <taxon>Actinomycetota</taxon>
        <taxon>Actinomycetes</taxon>
        <taxon>Actinomycetales</taxon>
        <taxon>Actinomycetaceae</taxon>
        <taxon>Actinomyces</taxon>
    </lineage>
</organism>
<dbReference type="PANTHER" id="PTHR34580">
    <property type="match status" value="1"/>
</dbReference>
<evidence type="ECO:0000313" key="4">
    <source>
        <dbReference type="Proteomes" id="UP000250006"/>
    </source>
</evidence>
<gene>
    <name evidence="3" type="primary">pafB</name>
    <name evidence="3" type="ORF">NCTC11535_01715</name>
</gene>
<sequence length="327" mass="34735">MSPETNEPEAVPAEQRQLNLLHALRHSLAGLTAVQLLESVAGYDGTGPSQRRKFERDKDTLRELGIQIRTEGEGAAVEGVETRYRIADSDYALPTIHLNSQQADALLLAARSWQQGALPAAARRAVTKLLAVADTPTGAGSEINLKVDAGVPAELLTAVDQCCLICFDYASPSSGQVSCRTVEPHFLELREGAWYLQAVEPNSGRELTFRLQRIIGKVAPIGEPGAFQRRLETTAQQQTAILALSPGKGLALRAAAVTPPPKVGELTVPAGRDLVCVPYDDALGFAGLLAAMGPDVVVLAPQDLQEAVRAHLAAVAALEAADEESED</sequence>
<dbReference type="EMBL" id="UAPQ01000009">
    <property type="protein sequence ID" value="SPT54019.1"/>
    <property type="molecule type" value="Genomic_DNA"/>
</dbReference>
<comment type="caution">
    <text evidence="3">The sequence shown here is derived from an EMBL/GenBank/DDBJ whole genome shotgun (WGS) entry which is preliminary data.</text>
</comment>
<dbReference type="PANTHER" id="PTHR34580:SF3">
    <property type="entry name" value="PROTEIN PAFB"/>
    <property type="match status" value="1"/>
</dbReference>
<protein>
    <submittedName>
        <fullName evidence="3">Proteasome accessory factor B</fullName>
    </submittedName>
</protein>
<proteinExistence type="predicted"/>
<feature type="domain" description="WCX" evidence="2">
    <location>
        <begin position="241"/>
        <end position="316"/>
    </location>
</feature>
<evidence type="ECO:0000259" key="2">
    <source>
        <dbReference type="Pfam" id="PF25583"/>
    </source>
</evidence>
<evidence type="ECO:0000313" key="3">
    <source>
        <dbReference type="EMBL" id="SPT54019.1"/>
    </source>
</evidence>
<reference evidence="3 4" key="1">
    <citation type="submission" date="2018-06" db="EMBL/GenBank/DDBJ databases">
        <authorList>
            <consortium name="Pathogen Informatics"/>
            <person name="Doyle S."/>
        </authorList>
    </citation>
    <scope>NUCLEOTIDE SEQUENCE [LARGE SCALE GENOMIC DNA]</scope>
    <source>
        <strain evidence="3 4">NCTC11535</strain>
    </source>
</reference>
<dbReference type="Pfam" id="PF13280">
    <property type="entry name" value="WYL"/>
    <property type="match status" value="1"/>
</dbReference>
<dbReference type="Pfam" id="PF25583">
    <property type="entry name" value="WCX"/>
    <property type="match status" value="1"/>
</dbReference>
<feature type="domain" description="WYL" evidence="1">
    <location>
        <begin position="153"/>
        <end position="214"/>
    </location>
</feature>
<dbReference type="Proteomes" id="UP000250006">
    <property type="component" value="Unassembled WGS sequence"/>
</dbReference>
<evidence type="ECO:0000259" key="1">
    <source>
        <dbReference type="Pfam" id="PF13280"/>
    </source>
</evidence>
<dbReference type="InterPro" id="IPR051534">
    <property type="entry name" value="CBASS_pafABC_assoc_protein"/>
</dbReference>
<dbReference type="InterPro" id="IPR026881">
    <property type="entry name" value="WYL_dom"/>
</dbReference>
<keyword evidence="4" id="KW-1185">Reference proteome</keyword>
<keyword evidence="3" id="KW-0647">Proteasome</keyword>
<dbReference type="RefSeq" id="WP_111836939.1">
    <property type="nucleotide sequence ID" value="NZ_UAPQ01000009.1"/>
</dbReference>
<accession>A0ABY1VPF8</accession>